<feature type="binding site" evidence="8">
    <location>
        <position position="112"/>
    </location>
    <ligand>
        <name>GTP</name>
        <dbReference type="ChEBI" id="CHEBI:37565"/>
    </ligand>
</feature>
<comment type="domain">
    <text evidence="8">The N-terminal domain determines nucleotide recognition and specific binding, while the C-terminal domain determines the specific binding to the target protein.</text>
</comment>
<feature type="domain" description="MobA-like NTP transferase" evidence="9">
    <location>
        <begin position="15"/>
        <end position="171"/>
    </location>
</feature>
<organism evidence="10 11">
    <name type="scientific">Dongia rigui</name>
    <dbReference type="NCBI Taxonomy" id="940149"/>
    <lineage>
        <taxon>Bacteria</taxon>
        <taxon>Pseudomonadati</taxon>
        <taxon>Pseudomonadota</taxon>
        <taxon>Alphaproteobacteria</taxon>
        <taxon>Rhodospirillales</taxon>
        <taxon>Dongiaceae</taxon>
        <taxon>Dongia</taxon>
    </lineage>
</organism>
<accession>A0ABU5E1M4</accession>
<comment type="similarity">
    <text evidence="8">Belongs to the MobA family.</text>
</comment>
<keyword evidence="5 8" id="KW-0460">Magnesium</keyword>
<comment type="catalytic activity">
    <reaction evidence="8">
        <text>Mo-molybdopterin + GTP + H(+) = Mo-molybdopterin guanine dinucleotide + diphosphate</text>
        <dbReference type="Rhea" id="RHEA:34243"/>
        <dbReference type="ChEBI" id="CHEBI:15378"/>
        <dbReference type="ChEBI" id="CHEBI:33019"/>
        <dbReference type="ChEBI" id="CHEBI:37565"/>
        <dbReference type="ChEBI" id="CHEBI:71302"/>
        <dbReference type="ChEBI" id="CHEBI:71310"/>
        <dbReference type="EC" id="2.7.7.77"/>
    </reaction>
</comment>
<evidence type="ECO:0000256" key="1">
    <source>
        <dbReference type="ARBA" id="ARBA00022490"/>
    </source>
</evidence>
<comment type="subunit">
    <text evidence="8">Monomer.</text>
</comment>
<keyword evidence="11" id="KW-1185">Reference proteome</keyword>
<dbReference type="NCBIfam" id="TIGR02665">
    <property type="entry name" value="molyb_mobA"/>
    <property type="match status" value="1"/>
</dbReference>
<keyword evidence="3 8" id="KW-0479">Metal-binding</keyword>
<dbReference type="Pfam" id="PF12804">
    <property type="entry name" value="NTP_transf_3"/>
    <property type="match status" value="1"/>
</dbReference>
<evidence type="ECO:0000256" key="3">
    <source>
        <dbReference type="ARBA" id="ARBA00022723"/>
    </source>
</evidence>
<proteinExistence type="inferred from homology"/>
<feature type="binding site" evidence="8">
    <location>
        <position position="112"/>
    </location>
    <ligand>
        <name>Mg(2+)</name>
        <dbReference type="ChEBI" id="CHEBI:18420"/>
    </ligand>
</feature>
<comment type="cofactor">
    <cofactor evidence="8">
        <name>Mg(2+)</name>
        <dbReference type="ChEBI" id="CHEBI:18420"/>
    </cofactor>
</comment>
<dbReference type="InterPro" id="IPR025877">
    <property type="entry name" value="MobA-like_NTP_Trfase"/>
</dbReference>
<dbReference type="EC" id="2.7.7.77" evidence="8"/>
<keyword evidence="10" id="KW-0548">Nucleotidyltransferase</keyword>
<evidence type="ECO:0000256" key="4">
    <source>
        <dbReference type="ARBA" id="ARBA00022741"/>
    </source>
</evidence>
<gene>
    <name evidence="8 10" type="primary">mobA</name>
    <name evidence="10" type="ORF">SMD31_16275</name>
</gene>
<evidence type="ECO:0000256" key="7">
    <source>
        <dbReference type="ARBA" id="ARBA00023150"/>
    </source>
</evidence>
<evidence type="ECO:0000313" key="10">
    <source>
        <dbReference type="EMBL" id="MDY0873497.1"/>
    </source>
</evidence>
<evidence type="ECO:0000256" key="2">
    <source>
        <dbReference type="ARBA" id="ARBA00022679"/>
    </source>
</evidence>
<dbReference type="Gene3D" id="3.90.550.10">
    <property type="entry name" value="Spore Coat Polysaccharide Biosynthesis Protein SpsA, Chain A"/>
    <property type="match status" value="1"/>
</dbReference>
<dbReference type="PANTHER" id="PTHR19136">
    <property type="entry name" value="MOLYBDENUM COFACTOR GUANYLYLTRANSFERASE"/>
    <property type="match status" value="1"/>
</dbReference>
<sequence length="220" mass="23184">MPLRSIPGQPTPIPAILLAGGRASRLGGGDKCLRLLGGRPLLDHVIQNLRPQVREMVVNANGDPTRFAKFGLEVVPDEIAGQPGPLAGILAGLDWAASQRPGSEYVLSVSTDCPFLPADLVARLGEAAQAGAHIAIAASNGRRHPVIGLWRVALRKDLRLALGLENLRKVEAFCDRHRTSAVNFPGVVNLPGGAVDPFFNANTPEDLALAEGLLKTPGRG</sequence>
<protein>
    <recommendedName>
        <fullName evidence="8">Molybdenum cofactor guanylyltransferase</fullName>
        <shortName evidence="8">MoCo guanylyltransferase</shortName>
        <ecNumber evidence="8">2.7.7.77</ecNumber>
    </recommendedName>
    <alternativeName>
        <fullName evidence="8">GTP:molybdopterin guanylyltransferase</fullName>
    </alternativeName>
    <alternativeName>
        <fullName evidence="8">Mo-MPT guanylyltransferase</fullName>
    </alternativeName>
    <alternativeName>
        <fullName evidence="8">Molybdopterin guanylyltransferase</fullName>
    </alternativeName>
    <alternativeName>
        <fullName evidence="8">Molybdopterin-guanine dinucleotide synthase</fullName>
        <shortName evidence="8">MGD synthase</shortName>
    </alternativeName>
</protein>
<name>A0ABU5E1M4_9PROT</name>
<dbReference type="RefSeq" id="WP_320501971.1">
    <property type="nucleotide sequence ID" value="NZ_JAXCLX010000003.1"/>
</dbReference>
<keyword evidence="4 8" id="KW-0547">Nucleotide-binding</keyword>
<dbReference type="InterPro" id="IPR029044">
    <property type="entry name" value="Nucleotide-diphossugar_trans"/>
</dbReference>
<keyword evidence="7 8" id="KW-0501">Molybdenum cofactor biosynthesis</keyword>
<dbReference type="InterPro" id="IPR013482">
    <property type="entry name" value="Molybde_CF_guanTrfase"/>
</dbReference>
<evidence type="ECO:0000256" key="6">
    <source>
        <dbReference type="ARBA" id="ARBA00023134"/>
    </source>
</evidence>
<keyword evidence="6 8" id="KW-0342">GTP-binding</keyword>
<feature type="binding site" evidence="8">
    <location>
        <begin position="18"/>
        <end position="20"/>
    </location>
    <ligand>
        <name>GTP</name>
        <dbReference type="ChEBI" id="CHEBI:37565"/>
    </ligand>
</feature>
<feature type="binding site" evidence="8">
    <location>
        <position position="77"/>
    </location>
    <ligand>
        <name>GTP</name>
        <dbReference type="ChEBI" id="CHEBI:37565"/>
    </ligand>
</feature>
<evidence type="ECO:0000313" key="11">
    <source>
        <dbReference type="Proteomes" id="UP001271769"/>
    </source>
</evidence>
<comment type="caution">
    <text evidence="10">The sequence shown here is derived from an EMBL/GenBank/DDBJ whole genome shotgun (WGS) entry which is preliminary data.</text>
</comment>
<dbReference type="Proteomes" id="UP001271769">
    <property type="component" value="Unassembled WGS sequence"/>
</dbReference>
<feature type="binding site" evidence="8">
    <location>
        <position position="31"/>
    </location>
    <ligand>
        <name>GTP</name>
        <dbReference type="ChEBI" id="CHEBI:37565"/>
    </ligand>
</feature>
<dbReference type="GO" id="GO:0061603">
    <property type="term" value="F:molybdenum cofactor guanylyltransferase activity"/>
    <property type="evidence" value="ECO:0007669"/>
    <property type="project" value="UniProtKB-EC"/>
</dbReference>
<comment type="subcellular location">
    <subcellularLocation>
        <location evidence="8">Cytoplasm</location>
    </subcellularLocation>
</comment>
<dbReference type="EMBL" id="JAXCLX010000003">
    <property type="protein sequence ID" value="MDY0873497.1"/>
    <property type="molecule type" value="Genomic_DNA"/>
</dbReference>
<dbReference type="SUPFAM" id="SSF53448">
    <property type="entry name" value="Nucleotide-diphospho-sugar transferases"/>
    <property type="match status" value="1"/>
</dbReference>
<dbReference type="CDD" id="cd02503">
    <property type="entry name" value="MobA"/>
    <property type="match status" value="1"/>
</dbReference>
<comment type="function">
    <text evidence="8">Transfers a GMP moiety from GTP to Mo-molybdopterin (Mo-MPT) cofactor (Moco or molybdenum cofactor) to form Mo-molybdopterin guanine dinucleotide (Mo-MGD) cofactor.</text>
</comment>
<dbReference type="PANTHER" id="PTHR19136:SF81">
    <property type="entry name" value="MOLYBDENUM COFACTOR GUANYLYLTRANSFERASE"/>
    <property type="match status" value="1"/>
</dbReference>
<keyword evidence="2 8" id="KW-0808">Transferase</keyword>
<evidence type="ECO:0000259" key="9">
    <source>
        <dbReference type="Pfam" id="PF12804"/>
    </source>
</evidence>
<feature type="binding site" evidence="8">
    <location>
        <position position="59"/>
    </location>
    <ligand>
        <name>GTP</name>
        <dbReference type="ChEBI" id="CHEBI:37565"/>
    </ligand>
</feature>
<evidence type="ECO:0000256" key="8">
    <source>
        <dbReference type="HAMAP-Rule" id="MF_00316"/>
    </source>
</evidence>
<dbReference type="HAMAP" id="MF_00316">
    <property type="entry name" value="MobA"/>
    <property type="match status" value="1"/>
</dbReference>
<evidence type="ECO:0000256" key="5">
    <source>
        <dbReference type="ARBA" id="ARBA00022842"/>
    </source>
</evidence>
<reference evidence="10 11" key="1">
    <citation type="journal article" date="2013" name="Antonie Van Leeuwenhoek">
        <title>Dongia rigui sp. nov., isolated from freshwater of a large wetland in Korea.</title>
        <authorList>
            <person name="Baik K.S."/>
            <person name="Hwang Y.M."/>
            <person name="Choi J.S."/>
            <person name="Kwon J."/>
            <person name="Seong C.N."/>
        </authorList>
    </citation>
    <scope>NUCLEOTIDE SEQUENCE [LARGE SCALE GENOMIC DNA]</scope>
    <source>
        <strain evidence="10 11">04SU4-P</strain>
    </source>
</reference>
<keyword evidence="1 8" id="KW-0963">Cytoplasm</keyword>